<evidence type="ECO:0000256" key="2">
    <source>
        <dbReference type="ARBA" id="ARBA00023008"/>
    </source>
</evidence>
<evidence type="ECO:0000259" key="3">
    <source>
        <dbReference type="Pfam" id="PF00127"/>
    </source>
</evidence>
<dbReference type="OrthoDB" id="2331100at2759"/>
<dbReference type="InterPro" id="IPR052953">
    <property type="entry name" value="Ser-rich/MCO-related"/>
</dbReference>
<protein>
    <recommendedName>
        <fullName evidence="3">Blue (type 1) copper domain-containing protein</fullName>
    </recommendedName>
</protein>
<dbReference type="InterPro" id="IPR008972">
    <property type="entry name" value="Cupredoxin"/>
</dbReference>
<evidence type="ECO:0000313" key="4">
    <source>
        <dbReference type="EMBL" id="KAF2143444.1"/>
    </source>
</evidence>
<accession>A0A6A6BJJ0</accession>
<dbReference type="GO" id="GO:0009055">
    <property type="term" value="F:electron transfer activity"/>
    <property type="evidence" value="ECO:0007669"/>
    <property type="project" value="InterPro"/>
</dbReference>
<dbReference type="Gene3D" id="2.60.40.420">
    <property type="entry name" value="Cupredoxins - blue copper proteins"/>
    <property type="match status" value="1"/>
</dbReference>
<dbReference type="PANTHER" id="PTHR34883">
    <property type="entry name" value="SERINE-RICH PROTEIN, PUTATIVE-RELATED-RELATED"/>
    <property type="match status" value="1"/>
</dbReference>
<sequence>MALPPVLPHGARPAALRRYYPQLSGRATGDKVHVVQVGSMNGSLAFYPENLQAEVGDYVQFQFNPKNHSVVQSTFSAPCVPMKNVMPNATNAFYSGFMPATAAAANSSKLTYTVKVMDKNPMWYYCSQGMHCQAGMVGAINAPTSGDKTLQAYKQLAGAAPQNMSPGDIATATDPGATPAAVGAAGASTPGASTPNAAALGTPGAGGANAPAAAGGAAGLVNPFAVGVWQTVCAVGALAVGVVVAL</sequence>
<dbReference type="EMBL" id="ML995482">
    <property type="protein sequence ID" value="KAF2143444.1"/>
    <property type="molecule type" value="Genomic_DNA"/>
</dbReference>
<keyword evidence="2" id="KW-0186">Copper</keyword>
<dbReference type="InterPro" id="IPR000923">
    <property type="entry name" value="BlueCu_1"/>
</dbReference>
<dbReference type="CDD" id="cd00920">
    <property type="entry name" value="Cupredoxin"/>
    <property type="match status" value="1"/>
</dbReference>
<evidence type="ECO:0000313" key="5">
    <source>
        <dbReference type="Proteomes" id="UP000799438"/>
    </source>
</evidence>
<dbReference type="GeneID" id="54294255"/>
<dbReference type="PANTHER" id="PTHR34883:SF17">
    <property type="entry name" value="CUPREDOXIN"/>
    <property type="match status" value="1"/>
</dbReference>
<organism evidence="4 5">
    <name type="scientific">Aplosporella prunicola CBS 121167</name>
    <dbReference type="NCBI Taxonomy" id="1176127"/>
    <lineage>
        <taxon>Eukaryota</taxon>
        <taxon>Fungi</taxon>
        <taxon>Dikarya</taxon>
        <taxon>Ascomycota</taxon>
        <taxon>Pezizomycotina</taxon>
        <taxon>Dothideomycetes</taxon>
        <taxon>Dothideomycetes incertae sedis</taxon>
        <taxon>Botryosphaeriales</taxon>
        <taxon>Aplosporellaceae</taxon>
        <taxon>Aplosporella</taxon>
    </lineage>
</organism>
<keyword evidence="1" id="KW-0479">Metal-binding</keyword>
<evidence type="ECO:0000256" key="1">
    <source>
        <dbReference type="ARBA" id="ARBA00022723"/>
    </source>
</evidence>
<dbReference type="GO" id="GO:0005507">
    <property type="term" value="F:copper ion binding"/>
    <property type="evidence" value="ECO:0007669"/>
    <property type="project" value="InterPro"/>
</dbReference>
<dbReference type="AlphaFoldDB" id="A0A6A6BJJ0"/>
<reference evidence="4" key="1">
    <citation type="journal article" date="2020" name="Stud. Mycol.">
        <title>101 Dothideomycetes genomes: a test case for predicting lifestyles and emergence of pathogens.</title>
        <authorList>
            <person name="Haridas S."/>
            <person name="Albert R."/>
            <person name="Binder M."/>
            <person name="Bloem J."/>
            <person name="Labutti K."/>
            <person name="Salamov A."/>
            <person name="Andreopoulos B."/>
            <person name="Baker S."/>
            <person name="Barry K."/>
            <person name="Bills G."/>
            <person name="Bluhm B."/>
            <person name="Cannon C."/>
            <person name="Castanera R."/>
            <person name="Culley D."/>
            <person name="Daum C."/>
            <person name="Ezra D."/>
            <person name="Gonzalez J."/>
            <person name="Henrissat B."/>
            <person name="Kuo A."/>
            <person name="Liang C."/>
            <person name="Lipzen A."/>
            <person name="Lutzoni F."/>
            <person name="Magnuson J."/>
            <person name="Mondo S."/>
            <person name="Nolan M."/>
            <person name="Ohm R."/>
            <person name="Pangilinan J."/>
            <person name="Park H.-J."/>
            <person name="Ramirez L."/>
            <person name="Alfaro M."/>
            <person name="Sun H."/>
            <person name="Tritt A."/>
            <person name="Yoshinaga Y."/>
            <person name="Zwiers L.-H."/>
            <person name="Turgeon B."/>
            <person name="Goodwin S."/>
            <person name="Spatafora J."/>
            <person name="Crous P."/>
            <person name="Grigoriev I."/>
        </authorList>
    </citation>
    <scope>NUCLEOTIDE SEQUENCE</scope>
    <source>
        <strain evidence="4">CBS 121167</strain>
    </source>
</reference>
<gene>
    <name evidence="4" type="ORF">K452DRAFT_225533</name>
</gene>
<dbReference type="Proteomes" id="UP000799438">
    <property type="component" value="Unassembled WGS sequence"/>
</dbReference>
<dbReference type="RefSeq" id="XP_033399156.1">
    <property type="nucleotide sequence ID" value="XM_033536759.1"/>
</dbReference>
<name>A0A6A6BJJ0_9PEZI</name>
<proteinExistence type="predicted"/>
<dbReference type="SUPFAM" id="SSF49503">
    <property type="entry name" value="Cupredoxins"/>
    <property type="match status" value="1"/>
</dbReference>
<dbReference type="Pfam" id="PF00127">
    <property type="entry name" value="Copper-bind"/>
    <property type="match status" value="1"/>
</dbReference>
<feature type="domain" description="Blue (type 1) copper" evidence="3">
    <location>
        <begin position="35"/>
        <end position="140"/>
    </location>
</feature>
<keyword evidence="5" id="KW-1185">Reference proteome</keyword>